<dbReference type="GeneID" id="54986977"/>
<dbReference type="Proteomes" id="UP000240704">
    <property type="component" value="Segment"/>
</dbReference>
<dbReference type="KEGG" id="vg:54986977"/>
<name>A0A2I6PHV4_9CAUD</name>
<proteinExistence type="predicted"/>
<reference evidence="2" key="1">
    <citation type="submission" date="2017-11" db="EMBL/GenBank/DDBJ databases">
        <title>Genome sequence and characterization of the novel virulent phage PMBT3 infecting Pseudomonas sp.</title>
        <authorList>
            <person name="Koberg S."/>
            <person name="Brinks E."/>
            <person name="Heller K.J."/>
            <person name="Neve H."/>
            <person name="Franz C.M.A.P."/>
        </authorList>
    </citation>
    <scope>NUCLEOTIDE SEQUENCE [LARGE SCALE GENOMIC DNA]</scope>
</reference>
<sequence>MWRIRITRLFSEVGGLISGAEVKFTSPGGHERVVSGKLTEEGAETVFDMPGPRGVLTVEQGDRVVMDFEVLINNDDELPTEEQADETA</sequence>
<dbReference type="RefSeq" id="YP_009796587.1">
    <property type="nucleotide sequence ID" value="NC_047902.1"/>
</dbReference>
<dbReference type="EMBL" id="MG596799">
    <property type="protein sequence ID" value="AUM59638.1"/>
    <property type="molecule type" value="Genomic_DNA"/>
</dbReference>
<evidence type="ECO:0000313" key="2">
    <source>
        <dbReference type="Proteomes" id="UP000240704"/>
    </source>
</evidence>
<evidence type="ECO:0000313" key="1">
    <source>
        <dbReference type="EMBL" id="AUM59638.1"/>
    </source>
</evidence>
<protein>
    <submittedName>
        <fullName evidence="1">Uncharacterized protein</fullName>
    </submittedName>
</protein>
<accession>A0A2I6PHV4</accession>
<organism evidence="1 2">
    <name type="scientific">Pseudomonas phage PMBT3</name>
    <dbReference type="NCBI Taxonomy" id="2059856"/>
    <lineage>
        <taxon>Viruses</taxon>
        <taxon>Duplodnaviria</taxon>
        <taxon>Heunggongvirae</taxon>
        <taxon>Uroviricota</taxon>
        <taxon>Caudoviricetes</taxon>
        <taxon>Maxrubnervirus</taxon>
        <taxon>Maxrubnervirus PMBT3</taxon>
    </lineage>
</organism>
<keyword evidence="2" id="KW-1185">Reference proteome</keyword>